<keyword evidence="7" id="KW-1185">Reference proteome</keyword>
<dbReference type="RefSeq" id="WP_119836379.1">
    <property type="nucleotide sequence ID" value="NZ_CP032514.1"/>
</dbReference>
<reference evidence="6 7" key="1">
    <citation type="submission" date="2018-09" db="EMBL/GenBank/DDBJ databases">
        <authorList>
            <person name="Li J."/>
        </authorList>
    </citation>
    <scope>NUCLEOTIDE SEQUENCE [LARGE SCALE GENOMIC DNA]</scope>
    <source>
        <strain evidence="6 7">2129</strain>
    </source>
</reference>
<evidence type="ECO:0000259" key="5">
    <source>
        <dbReference type="PROSITE" id="PS51935"/>
    </source>
</evidence>
<evidence type="ECO:0000313" key="6">
    <source>
        <dbReference type="EMBL" id="AYD89220.1"/>
    </source>
</evidence>
<feature type="domain" description="NlpC/P60" evidence="5">
    <location>
        <begin position="113"/>
        <end position="303"/>
    </location>
</feature>
<evidence type="ECO:0000256" key="4">
    <source>
        <dbReference type="SAM" id="SignalP"/>
    </source>
</evidence>
<dbReference type="Gene3D" id="3.90.1720.10">
    <property type="entry name" value="endopeptidase domain like (from Nostoc punctiforme)"/>
    <property type="match status" value="1"/>
</dbReference>
<accession>A0ABN5PLV4</accession>
<dbReference type="InterPro" id="IPR000064">
    <property type="entry name" value="NLP_P60_dom"/>
</dbReference>
<proteinExistence type="predicted"/>
<gene>
    <name evidence="6" type="ORF">D5R93_02570</name>
</gene>
<evidence type="ECO:0000313" key="7">
    <source>
        <dbReference type="Proteomes" id="UP000273001"/>
    </source>
</evidence>
<name>A0ABN5PLV4_9ACTO</name>
<protein>
    <recommendedName>
        <fullName evidence="5">NlpC/P60 domain-containing protein</fullName>
    </recommendedName>
</protein>
<feature type="signal peptide" evidence="4">
    <location>
        <begin position="1"/>
        <end position="32"/>
    </location>
</feature>
<organism evidence="6 7">
    <name type="scientific">Actinomyces lilanjuaniae</name>
    <dbReference type="NCBI Taxonomy" id="2321394"/>
    <lineage>
        <taxon>Bacteria</taxon>
        <taxon>Bacillati</taxon>
        <taxon>Actinomycetota</taxon>
        <taxon>Actinomycetes</taxon>
        <taxon>Actinomycetales</taxon>
        <taxon>Actinomycetaceae</taxon>
        <taxon>Actinomyces</taxon>
    </lineage>
</organism>
<feature type="chain" id="PRO_5046216214" description="NlpC/P60 domain-containing protein" evidence="4">
    <location>
        <begin position="33"/>
        <end position="303"/>
    </location>
</feature>
<keyword evidence="4" id="KW-0732">Signal</keyword>
<keyword evidence="2" id="KW-0378">Hydrolase</keyword>
<evidence type="ECO:0000256" key="3">
    <source>
        <dbReference type="ARBA" id="ARBA00022807"/>
    </source>
</evidence>
<evidence type="ECO:0000256" key="2">
    <source>
        <dbReference type="ARBA" id="ARBA00022801"/>
    </source>
</evidence>
<dbReference type="PROSITE" id="PS51935">
    <property type="entry name" value="NLPC_P60"/>
    <property type="match status" value="1"/>
</dbReference>
<evidence type="ECO:0000256" key="1">
    <source>
        <dbReference type="ARBA" id="ARBA00022670"/>
    </source>
</evidence>
<dbReference type="EMBL" id="CP032514">
    <property type="protein sequence ID" value="AYD89220.1"/>
    <property type="molecule type" value="Genomic_DNA"/>
</dbReference>
<keyword evidence="1" id="KW-0645">Protease</keyword>
<sequence length="303" mass="32295">MAETTSISRRGITFLGAALLASPTISWVPAAAAPGSVEATQYDTLYDLLQASNPSGTVWTRGDELAGDGAGVTYAVESSRPSGRLGNVSMLLANGKWAVPQSFSTQPARSTSTAAADDLISRGQSFVDAGTRLGWDGNGLTPLTGQVVHQVASEPYAVSCSTFVGMAVLGWDYQHTTYVADQNTKVGYYVDFGDGFETSRAWSANNLASWFYARGDVWLDVDNHYERGDIMFFSDPDRNAVTGGGVGARTIFGNVYHAAIYLGDGMLMHSTGVAAGQGVHVSKMWNFLKKDLSFVARPAWSSL</sequence>
<dbReference type="Proteomes" id="UP000273001">
    <property type="component" value="Chromosome"/>
</dbReference>
<keyword evidence="3" id="KW-0788">Thiol protease</keyword>